<name>A0A0F5FFY5_9HYPH</name>
<evidence type="ECO:0000313" key="3">
    <source>
        <dbReference type="Proteomes" id="UP000033649"/>
    </source>
</evidence>
<comment type="caution">
    <text evidence="2">The sequence shown here is derived from an EMBL/GenBank/DDBJ whole genome shotgun (WGS) entry which is preliminary data.</text>
</comment>
<proteinExistence type="predicted"/>
<reference evidence="2 3" key="1">
    <citation type="submission" date="2015-03" db="EMBL/GenBank/DDBJ databases">
        <authorList>
            <person name="Hassan Y."/>
            <person name="Lepp D."/>
            <person name="Li X.-Z."/>
            <person name="Zhou T."/>
        </authorList>
    </citation>
    <scope>NUCLEOTIDE SEQUENCE [LARGE SCALE GENOMIC DNA]</scope>
    <source>
        <strain evidence="2 3">IPL18</strain>
    </source>
</reference>
<gene>
    <name evidence="2" type="ORF">VE26_13530</name>
</gene>
<accession>A0A0F5FFY5</accession>
<sequence>MSEQDHNETERIGLPQRVAPASARPSLARSAPDAAFVSQLIAARDRLSPQRTRSSDPGSAAFAYGRGARMAERRMPMGYRKTKLA</sequence>
<dbReference type="PATRIC" id="fig|429727.3.peg.2773"/>
<feature type="compositionally biased region" description="Low complexity" evidence="1">
    <location>
        <begin position="17"/>
        <end position="30"/>
    </location>
</feature>
<protein>
    <submittedName>
        <fullName evidence="2">Uncharacterized protein</fullName>
    </submittedName>
</protein>
<dbReference type="EMBL" id="JZEY01000061">
    <property type="protein sequence ID" value="KKB07693.1"/>
    <property type="molecule type" value="Genomic_DNA"/>
</dbReference>
<feature type="region of interest" description="Disordered" evidence="1">
    <location>
        <begin position="46"/>
        <end position="67"/>
    </location>
</feature>
<feature type="region of interest" description="Disordered" evidence="1">
    <location>
        <begin position="1"/>
        <end position="30"/>
    </location>
</feature>
<dbReference type="AlphaFoldDB" id="A0A0F5FFY5"/>
<evidence type="ECO:0000256" key="1">
    <source>
        <dbReference type="SAM" id="MobiDB-lite"/>
    </source>
</evidence>
<feature type="compositionally biased region" description="Basic and acidic residues" evidence="1">
    <location>
        <begin position="1"/>
        <end position="11"/>
    </location>
</feature>
<keyword evidence="3" id="KW-1185">Reference proteome</keyword>
<dbReference type="Proteomes" id="UP000033649">
    <property type="component" value="Unassembled WGS sequence"/>
</dbReference>
<organism evidence="2 3">
    <name type="scientific">Devosia chinhatensis</name>
    <dbReference type="NCBI Taxonomy" id="429727"/>
    <lineage>
        <taxon>Bacteria</taxon>
        <taxon>Pseudomonadati</taxon>
        <taxon>Pseudomonadota</taxon>
        <taxon>Alphaproteobacteria</taxon>
        <taxon>Hyphomicrobiales</taxon>
        <taxon>Devosiaceae</taxon>
        <taxon>Devosia</taxon>
    </lineage>
</organism>
<evidence type="ECO:0000313" key="2">
    <source>
        <dbReference type="EMBL" id="KKB07693.1"/>
    </source>
</evidence>